<keyword evidence="2" id="KW-0732">Signal</keyword>
<dbReference type="KEGG" id="bsei:KMZ68_09400"/>
<feature type="signal peptide" evidence="2">
    <location>
        <begin position="1"/>
        <end position="40"/>
    </location>
</feature>
<dbReference type="Proteomes" id="UP000680805">
    <property type="component" value="Chromosome"/>
</dbReference>
<dbReference type="PANTHER" id="PTHR36920">
    <property type="match status" value="1"/>
</dbReference>
<dbReference type="GO" id="GO:0055085">
    <property type="term" value="P:transmembrane transport"/>
    <property type="evidence" value="ECO:0007669"/>
    <property type="project" value="TreeGrafter"/>
</dbReference>
<dbReference type="GO" id="GO:0019867">
    <property type="term" value="C:outer membrane"/>
    <property type="evidence" value="ECO:0007669"/>
    <property type="project" value="InterPro"/>
</dbReference>
<evidence type="ECO:0000256" key="2">
    <source>
        <dbReference type="SAM" id="SignalP"/>
    </source>
</evidence>
<evidence type="ECO:0000256" key="1">
    <source>
        <dbReference type="ARBA" id="ARBA00009330"/>
    </source>
</evidence>
<dbReference type="Gene3D" id="2.40.160.20">
    <property type="match status" value="1"/>
</dbReference>
<dbReference type="PANTHER" id="PTHR36920:SF1">
    <property type="entry name" value="OUTER MEMBRANE PROTEIN W"/>
    <property type="match status" value="1"/>
</dbReference>
<protein>
    <submittedName>
        <fullName evidence="3">OmpW family protein</fullName>
    </submittedName>
</protein>
<dbReference type="InterPro" id="IPR011250">
    <property type="entry name" value="OMP/PagP_B-barrel"/>
</dbReference>
<comment type="similarity">
    <text evidence="1">Belongs to the OmpW/AlkL family.</text>
</comment>
<organism evidence="3 4">
    <name type="scientific">Bradyrhizobium sediminis</name>
    <dbReference type="NCBI Taxonomy" id="2840469"/>
    <lineage>
        <taxon>Bacteria</taxon>
        <taxon>Pseudomonadati</taxon>
        <taxon>Pseudomonadota</taxon>
        <taxon>Alphaproteobacteria</taxon>
        <taxon>Hyphomicrobiales</taxon>
        <taxon>Nitrobacteraceae</taxon>
        <taxon>Bradyrhizobium</taxon>
    </lineage>
</organism>
<dbReference type="AlphaFoldDB" id="A0A975NRG2"/>
<evidence type="ECO:0000313" key="3">
    <source>
        <dbReference type="EMBL" id="QWG20012.1"/>
    </source>
</evidence>
<accession>A0A975NRG2</accession>
<dbReference type="SUPFAM" id="SSF56925">
    <property type="entry name" value="OMPA-like"/>
    <property type="match status" value="1"/>
</dbReference>
<sequence length="249" mass="26972">MRNHSYRQILGIFMKTRTRTAIPSLALAAGIFGLATAASAADLPVYTKAPAVEAWNPWMIRLRALGVVTRDSGWVDQVPGSGLKTSDAIIPELDISYFFTRNIAAELILGVTRHEVTGTGVPATAGLDVGRAWLLPPTLTLQYHFTDLGAFKPYIGAGVNYTVFFNQSAGNTFNNAGVIVTNSHLQNTWAPAAQIGFDYMINKHVGLNVDVKKIWLRPNWDGTLGGGVPVTGKVNLDPWLIGTGLTYKF</sequence>
<feature type="chain" id="PRO_5038122614" evidence="2">
    <location>
        <begin position="41"/>
        <end position="249"/>
    </location>
</feature>
<name>A0A975NRG2_9BRAD</name>
<dbReference type="EMBL" id="CP076135">
    <property type="protein sequence ID" value="QWG20012.1"/>
    <property type="molecule type" value="Genomic_DNA"/>
</dbReference>
<dbReference type="InterPro" id="IPR005618">
    <property type="entry name" value="OMPW"/>
</dbReference>
<gene>
    <name evidence="3" type="ORF">KMZ68_09400</name>
</gene>
<dbReference type="Pfam" id="PF03922">
    <property type="entry name" value="OmpW"/>
    <property type="match status" value="1"/>
</dbReference>
<proteinExistence type="inferred from homology"/>
<evidence type="ECO:0000313" key="4">
    <source>
        <dbReference type="Proteomes" id="UP000680805"/>
    </source>
</evidence>
<reference evidence="3" key="1">
    <citation type="submission" date="2021-06" db="EMBL/GenBank/DDBJ databases">
        <title>Bradyrhizobium sp. S2-11-2 Genome sequencing.</title>
        <authorList>
            <person name="Jin L."/>
        </authorList>
    </citation>
    <scope>NUCLEOTIDE SEQUENCE</scope>
    <source>
        <strain evidence="3">S2-11-2</strain>
    </source>
</reference>